<keyword evidence="1" id="KW-0433">Leucine-rich repeat</keyword>
<dbReference type="AlphaFoldDB" id="A0A5C5WHM3"/>
<protein>
    <submittedName>
        <fullName evidence="4">Internalin-A</fullName>
    </submittedName>
</protein>
<evidence type="ECO:0000256" key="1">
    <source>
        <dbReference type="ARBA" id="ARBA00022614"/>
    </source>
</evidence>
<gene>
    <name evidence="4" type="primary">inlA_2</name>
    <name evidence="4" type="ORF">Pla22_30450</name>
</gene>
<dbReference type="Pfam" id="PF12799">
    <property type="entry name" value="LRR_4"/>
    <property type="match status" value="1"/>
</dbReference>
<dbReference type="InterPro" id="IPR001611">
    <property type="entry name" value="Leu-rich_rpt"/>
</dbReference>
<dbReference type="PANTHER" id="PTHR46652:SF3">
    <property type="entry name" value="LEUCINE-RICH REPEAT-CONTAINING PROTEIN 9"/>
    <property type="match status" value="1"/>
</dbReference>
<dbReference type="InterPro" id="IPR050836">
    <property type="entry name" value="SDS22/Internalin_LRR"/>
</dbReference>
<evidence type="ECO:0000313" key="5">
    <source>
        <dbReference type="Proteomes" id="UP000316598"/>
    </source>
</evidence>
<keyword evidence="3" id="KW-0732">Signal</keyword>
<dbReference type="InterPro" id="IPR025875">
    <property type="entry name" value="Leu-rich_rpt_4"/>
</dbReference>
<dbReference type="RefSeq" id="WP_165440677.1">
    <property type="nucleotide sequence ID" value="NZ_SJPI01000002.1"/>
</dbReference>
<feature type="signal peptide" evidence="3">
    <location>
        <begin position="1"/>
        <end position="32"/>
    </location>
</feature>
<keyword evidence="2" id="KW-0677">Repeat</keyword>
<dbReference type="EMBL" id="SJPI01000002">
    <property type="protein sequence ID" value="TWT50304.1"/>
    <property type="molecule type" value="Genomic_DNA"/>
</dbReference>
<keyword evidence="5" id="KW-1185">Reference proteome</keyword>
<dbReference type="SUPFAM" id="SSF52058">
    <property type="entry name" value="L domain-like"/>
    <property type="match status" value="1"/>
</dbReference>
<dbReference type="PANTHER" id="PTHR46652">
    <property type="entry name" value="LEUCINE-RICH REPEAT AND IQ DOMAIN-CONTAINING PROTEIN 1-RELATED"/>
    <property type="match status" value="1"/>
</dbReference>
<evidence type="ECO:0000313" key="4">
    <source>
        <dbReference type="EMBL" id="TWT50304.1"/>
    </source>
</evidence>
<comment type="caution">
    <text evidence="4">The sequence shown here is derived from an EMBL/GenBank/DDBJ whole genome shotgun (WGS) entry which is preliminary data.</text>
</comment>
<dbReference type="Proteomes" id="UP000316598">
    <property type="component" value="Unassembled WGS sequence"/>
</dbReference>
<reference evidence="4 5" key="1">
    <citation type="submission" date="2019-02" db="EMBL/GenBank/DDBJ databases">
        <title>Deep-cultivation of Planctomycetes and their phenomic and genomic characterization uncovers novel biology.</title>
        <authorList>
            <person name="Wiegand S."/>
            <person name="Jogler M."/>
            <person name="Boedeker C."/>
            <person name="Pinto D."/>
            <person name="Vollmers J."/>
            <person name="Rivas-Marin E."/>
            <person name="Kohn T."/>
            <person name="Peeters S.H."/>
            <person name="Heuer A."/>
            <person name="Rast P."/>
            <person name="Oberbeckmann S."/>
            <person name="Bunk B."/>
            <person name="Jeske O."/>
            <person name="Meyerdierks A."/>
            <person name="Storesund J.E."/>
            <person name="Kallscheuer N."/>
            <person name="Luecker S."/>
            <person name="Lage O.M."/>
            <person name="Pohl T."/>
            <person name="Merkel B.J."/>
            <person name="Hornburger P."/>
            <person name="Mueller R.-W."/>
            <person name="Bruemmer F."/>
            <person name="Labrenz M."/>
            <person name="Spormann A.M."/>
            <person name="Op Den Camp H."/>
            <person name="Overmann J."/>
            <person name="Amann R."/>
            <person name="Jetten M.S.M."/>
            <person name="Mascher T."/>
            <person name="Medema M.H."/>
            <person name="Devos D.P."/>
            <person name="Kaster A.-K."/>
            <person name="Ovreas L."/>
            <person name="Rohde M."/>
            <person name="Galperin M.Y."/>
            <person name="Jogler C."/>
        </authorList>
    </citation>
    <scope>NUCLEOTIDE SEQUENCE [LARGE SCALE GENOMIC DNA]</scope>
    <source>
        <strain evidence="4 5">Pla22</strain>
    </source>
</reference>
<evidence type="ECO:0000256" key="2">
    <source>
        <dbReference type="ARBA" id="ARBA00022737"/>
    </source>
</evidence>
<accession>A0A5C5WHM3</accession>
<evidence type="ECO:0000256" key="3">
    <source>
        <dbReference type="SAM" id="SignalP"/>
    </source>
</evidence>
<dbReference type="Gene3D" id="3.80.10.10">
    <property type="entry name" value="Ribonuclease Inhibitor"/>
    <property type="match status" value="1"/>
</dbReference>
<organism evidence="4 5">
    <name type="scientific">Rubripirellula amarantea</name>
    <dbReference type="NCBI Taxonomy" id="2527999"/>
    <lineage>
        <taxon>Bacteria</taxon>
        <taxon>Pseudomonadati</taxon>
        <taxon>Planctomycetota</taxon>
        <taxon>Planctomycetia</taxon>
        <taxon>Pirellulales</taxon>
        <taxon>Pirellulaceae</taxon>
        <taxon>Rubripirellula</taxon>
    </lineage>
</organism>
<sequence precursor="true">MIPPLNPRQYMFRQFVFCLLVATCLTNSQSHADEPSETSEVTASEVEPKPAETVSIFADKNLEEAVRAEVYAKRYNSEPILAEDVATISRVVAKRKGIKSLAGLEHCKRIMLLDLAGNEIADLNPLSELKLLQSVTISKNKISDLSPIKGLKSMQLLDLSENQVADLSAIEGMSNLRTLYVSGNKIDDLSSLAKLTKLWSVDFSTNQVSDLAPIANLKWLSTLNADGNQVESLTPLKGLGELDLMMIRRNKIRDLTPLIEMCEADFNGDRKFAPYLDIYISGNPIDDATLNEQIQRLQALGVDVEDDQ</sequence>
<dbReference type="PROSITE" id="PS51450">
    <property type="entry name" value="LRR"/>
    <property type="match status" value="2"/>
</dbReference>
<dbReference type="InterPro" id="IPR032675">
    <property type="entry name" value="LRR_dom_sf"/>
</dbReference>
<proteinExistence type="predicted"/>
<feature type="chain" id="PRO_5022916525" evidence="3">
    <location>
        <begin position="33"/>
        <end position="308"/>
    </location>
</feature>
<name>A0A5C5WHM3_9BACT</name>